<evidence type="ECO:0000313" key="1">
    <source>
        <dbReference type="EMBL" id="CAH2015912.1"/>
    </source>
</evidence>
<accession>A0A9P0MLW7</accession>
<dbReference type="EMBL" id="CAKOFQ010008769">
    <property type="protein sequence ID" value="CAH2015912.1"/>
    <property type="molecule type" value="Genomic_DNA"/>
</dbReference>
<reference evidence="1" key="1">
    <citation type="submission" date="2022-03" db="EMBL/GenBank/DDBJ databases">
        <authorList>
            <person name="Sayadi A."/>
        </authorList>
    </citation>
    <scope>NUCLEOTIDE SEQUENCE</scope>
</reference>
<evidence type="ECO:0000313" key="2">
    <source>
        <dbReference type="Proteomes" id="UP001152888"/>
    </source>
</evidence>
<dbReference type="AlphaFoldDB" id="A0A9P0MLW7"/>
<organism evidence="1 2">
    <name type="scientific">Acanthoscelides obtectus</name>
    <name type="common">Bean weevil</name>
    <name type="synonym">Bruchus obtectus</name>
    <dbReference type="NCBI Taxonomy" id="200917"/>
    <lineage>
        <taxon>Eukaryota</taxon>
        <taxon>Metazoa</taxon>
        <taxon>Ecdysozoa</taxon>
        <taxon>Arthropoda</taxon>
        <taxon>Hexapoda</taxon>
        <taxon>Insecta</taxon>
        <taxon>Pterygota</taxon>
        <taxon>Neoptera</taxon>
        <taxon>Endopterygota</taxon>
        <taxon>Coleoptera</taxon>
        <taxon>Polyphaga</taxon>
        <taxon>Cucujiformia</taxon>
        <taxon>Chrysomeloidea</taxon>
        <taxon>Chrysomelidae</taxon>
        <taxon>Bruchinae</taxon>
        <taxon>Bruchini</taxon>
        <taxon>Acanthoscelides</taxon>
    </lineage>
</organism>
<comment type="caution">
    <text evidence="1">The sequence shown here is derived from an EMBL/GenBank/DDBJ whole genome shotgun (WGS) entry which is preliminary data.</text>
</comment>
<name>A0A9P0MLW7_ACAOB</name>
<dbReference type="OrthoDB" id="426210at2759"/>
<protein>
    <submittedName>
        <fullName evidence="1">Uncharacterized protein</fullName>
    </submittedName>
</protein>
<proteinExistence type="predicted"/>
<dbReference type="Proteomes" id="UP001152888">
    <property type="component" value="Unassembled WGS sequence"/>
</dbReference>
<keyword evidence="2" id="KW-1185">Reference proteome</keyword>
<gene>
    <name evidence="1" type="ORF">ACAOBT_LOCUS35023</name>
</gene>
<sequence>MRNRSTISNIAEIIQEIAEVLDKRGQMDVVFDKISLQRIIGKLQHFTFSNHLLDLISSYLHDRNQYVSYNGFKSSP</sequence>